<evidence type="ECO:0000313" key="3">
    <source>
        <dbReference type="EMBL" id="CAF0764523.1"/>
    </source>
</evidence>
<sequence length="462" mass="53263">MADKAGQFENLSDELLLEIFQYLHALDLFTAFSSLNNHFTSILSSVKLHVVINDLHSHHHVQFLSSFLHQHAHQVISISLHDQLHNMSSVIHFLFNQHSFENLRHCTFSSISSTTELITLVDQLKLCTKLISFKIFQPFDLPLSSDIKKQLISIALQHVPPKFQSVDLSFWCYAAHFLVNNSINSTLTRLHVLLTGSIAVCSIYSVLYILRMYYALRVFYIDIKDDEHASDQQLIRPRLLTSFVTHPPIVLSLTSFYLHIISFCDLESLRVVLRCMPNLRQLVLTIVPTPSILPRYADIFKGDEWEKLLTSLFSQLNLFDLLVSVEYPTLPLDPAVIVNSFDCFTKKYDDWQLLSRDTNKLIERFPSLVHLEFQLSFGKELPPLLDIFLGGLPDLVHIRVHFDLIRLVQNEKHCIDYIAKKRRTAFPWIACNAEDISVRIVRKTVNIYLKGCSMCTNNANHC</sequence>
<comment type="caution">
    <text evidence="3">The sequence shown here is derived from an EMBL/GenBank/DDBJ whole genome shotgun (WGS) entry which is preliminary data.</text>
</comment>
<name>A0A813QAZ7_ADIRI</name>
<dbReference type="OrthoDB" id="10040397at2759"/>
<organism evidence="3 5">
    <name type="scientific">Adineta ricciae</name>
    <name type="common">Rotifer</name>
    <dbReference type="NCBI Taxonomy" id="249248"/>
    <lineage>
        <taxon>Eukaryota</taxon>
        <taxon>Metazoa</taxon>
        <taxon>Spiralia</taxon>
        <taxon>Gnathifera</taxon>
        <taxon>Rotifera</taxon>
        <taxon>Eurotatoria</taxon>
        <taxon>Bdelloidea</taxon>
        <taxon>Adinetida</taxon>
        <taxon>Adinetidae</taxon>
        <taxon>Adineta</taxon>
    </lineage>
</organism>
<dbReference type="PROSITE" id="PS50181">
    <property type="entry name" value="FBOX"/>
    <property type="match status" value="1"/>
</dbReference>
<reference evidence="3" key="1">
    <citation type="submission" date="2021-02" db="EMBL/GenBank/DDBJ databases">
        <authorList>
            <person name="Nowell W R."/>
        </authorList>
    </citation>
    <scope>NUCLEOTIDE SEQUENCE</scope>
</reference>
<keyword evidence="1" id="KW-0472">Membrane</keyword>
<evidence type="ECO:0000256" key="1">
    <source>
        <dbReference type="SAM" id="Phobius"/>
    </source>
</evidence>
<dbReference type="Proteomes" id="UP000663828">
    <property type="component" value="Unassembled WGS sequence"/>
</dbReference>
<protein>
    <recommendedName>
        <fullName evidence="2">F-box domain-containing protein</fullName>
    </recommendedName>
</protein>
<feature type="domain" description="F-box" evidence="2">
    <location>
        <begin position="5"/>
        <end position="55"/>
    </location>
</feature>
<dbReference type="Proteomes" id="UP000663852">
    <property type="component" value="Unassembled WGS sequence"/>
</dbReference>
<proteinExistence type="predicted"/>
<evidence type="ECO:0000313" key="4">
    <source>
        <dbReference type="EMBL" id="CAF1072087.1"/>
    </source>
</evidence>
<dbReference type="EMBL" id="CAJNOJ010000086">
    <property type="protein sequence ID" value="CAF1072087.1"/>
    <property type="molecule type" value="Genomic_DNA"/>
</dbReference>
<keyword evidence="5" id="KW-1185">Reference proteome</keyword>
<evidence type="ECO:0000259" key="2">
    <source>
        <dbReference type="PROSITE" id="PS50181"/>
    </source>
</evidence>
<accession>A0A813QAZ7</accession>
<evidence type="ECO:0000313" key="5">
    <source>
        <dbReference type="Proteomes" id="UP000663828"/>
    </source>
</evidence>
<dbReference type="AlphaFoldDB" id="A0A813QAZ7"/>
<gene>
    <name evidence="4" type="ORF">EDS130_LOCUS18494</name>
    <name evidence="3" type="ORF">XAT740_LOCUS1117</name>
</gene>
<keyword evidence="1" id="KW-1133">Transmembrane helix</keyword>
<keyword evidence="1" id="KW-0812">Transmembrane</keyword>
<dbReference type="InterPro" id="IPR001810">
    <property type="entry name" value="F-box_dom"/>
</dbReference>
<feature type="transmembrane region" description="Helical" evidence="1">
    <location>
        <begin position="190"/>
        <end position="210"/>
    </location>
</feature>
<dbReference type="EMBL" id="CAJNOR010000033">
    <property type="protein sequence ID" value="CAF0764523.1"/>
    <property type="molecule type" value="Genomic_DNA"/>
</dbReference>